<evidence type="ECO:0000256" key="1">
    <source>
        <dbReference type="ARBA" id="ARBA00001561"/>
    </source>
</evidence>
<dbReference type="CDD" id="cd02696">
    <property type="entry name" value="MurNAc-LAA"/>
    <property type="match status" value="1"/>
</dbReference>
<feature type="domain" description="MurNAc-LAA" evidence="5">
    <location>
        <begin position="241"/>
        <end position="397"/>
    </location>
</feature>
<feature type="signal peptide" evidence="4">
    <location>
        <begin position="1"/>
        <end position="20"/>
    </location>
</feature>
<evidence type="ECO:0000256" key="2">
    <source>
        <dbReference type="ARBA" id="ARBA00011901"/>
    </source>
</evidence>
<evidence type="ECO:0000259" key="5">
    <source>
        <dbReference type="SMART" id="SM00646"/>
    </source>
</evidence>
<dbReference type="SMART" id="SM00646">
    <property type="entry name" value="Ami_3"/>
    <property type="match status" value="1"/>
</dbReference>
<accession>A0ABT3R007</accession>
<comment type="catalytic activity">
    <reaction evidence="1">
        <text>Hydrolyzes the link between N-acetylmuramoyl residues and L-amino acid residues in certain cell-wall glycopeptides.</text>
        <dbReference type="EC" id="3.5.1.28"/>
    </reaction>
</comment>
<dbReference type="Gene3D" id="3.40.630.40">
    <property type="entry name" value="Zn-dependent exopeptidases"/>
    <property type="match status" value="1"/>
</dbReference>
<keyword evidence="3 6" id="KW-0378">Hydrolase</keyword>
<keyword evidence="7" id="KW-1185">Reference proteome</keyword>
<keyword evidence="4" id="KW-0732">Signal</keyword>
<sequence length="413" mass="44887">MGRALGVACAVFAVGAIALAGQTVTVAAETAKPVITGARVAGDGERTRFVLDVDTQIEPAISGLAAPYRLIIDLPEVSFEIPDDAGETGRGLVADWRFGLFARGKSRIVMDLTGPVTVDKTFFLPAVDDQPARLVVDLVKSTPEGFAAFVESSRARKSADEKKAAKTDKLRTPVDSNKPVIVLDPGHGGIDDGATGVDGTLEKAIVLEFAKLLKAKLDESGLYTVHLTRDDDRFIPLGRRVDIGHELAADLFVSIHADSVRWGRKLARGSTVYTLSDKASDQLAENLAESENMSDVIAGVDLHDEPEEVTDILLDLARRETRTFSVYFAKTLVSELKTAVRLINNPHRSAGFRVLKAHDVPSVLLELGYLSNEHDEKLLVSAEWRERMALAVSEAIHGFFRPRLARQQEMPSQ</sequence>
<dbReference type="Pfam" id="PF01520">
    <property type="entry name" value="Amidase_3"/>
    <property type="match status" value="1"/>
</dbReference>
<evidence type="ECO:0000256" key="3">
    <source>
        <dbReference type="ARBA" id="ARBA00022801"/>
    </source>
</evidence>
<dbReference type="InterPro" id="IPR002508">
    <property type="entry name" value="MurNAc-LAA_cat"/>
</dbReference>
<dbReference type="EMBL" id="JAPEVI010000003">
    <property type="protein sequence ID" value="MCX2722500.1"/>
    <property type="molecule type" value="Genomic_DNA"/>
</dbReference>
<dbReference type="PANTHER" id="PTHR30404">
    <property type="entry name" value="N-ACETYLMURAMOYL-L-ALANINE AMIDASE"/>
    <property type="match status" value="1"/>
</dbReference>
<dbReference type="RefSeq" id="WP_265962174.1">
    <property type="nucleotide sequence ID" value="NZ_JAPEVI010000003.1"/>
</dbReference>
<proteinExistence type="predicted"/>
<dbReference type="InterPro" id="IPR050695">
    <property type="entry name" value="N-acetylmuramoyl_amidase_3"/>
</dbReference>
<evidence type="ECO:0000256" key="4">
    <source>
        <dbReference type="SAM" id="SignalP"/>
    </source>
</evidence>
<dbReference type="GO" id="GO:0008745">
    <property type="term" value="F:N-acetylmuramoyl-L-alanine amidase activity"/>
    <property type="evidence" value="ECO:0007669"/>
    <property type="project" value="UniProtKB-EC"/>
</dbReference>
<dbReference type="Gene3D" id="2.60.40.3500">
    <property type="match status" value="1"/>
</dbReference>
<name>A0ABT3R007_9HYPH</name>
<dbReference type="EC" id="3.5.1.28" evidence="2"/>
<comment type="caution">
    <text evidence="6">The sequence shown here is derived from an EMBL/GenBank/DDBJ whole genome shotgun (WGS) entry which is preliminary data.</text>
</comment>
<gene>
    <name evidence="6" type="ORF">ON753_08850</name>
</gene>
<feature type="chain" id="PRO_5046232435" description="N-acetylmuramoyl-L-alanine amidase" evidence="4">
    <location>
        <begin position="21"/>
        <end position="413"/>
    </location>
</feature>
<reference evidence="6 7" key="1">
    <citation type="journal article" date="2016" name="Int. J. Syst. Evol. Microbiol.">
        <title>Labrenzia salina sp. nov., isolated from the rhizosphere of the halophyte Arthrocnemum macrostachyum.</title>
        <authorList>
            <person name="Camacho M."/>
            <person name="Redondo-Gomez S."/>
            <person name="Rodriguez-Llorente I."/>
            <person name="Rohde M."/>
            <person name="Sproer C."/>
            <person name="Schumann P."/>
            <person name="Klenk H.P."/>
            <person name="Montero-Calasanz M.D.C."/>
        </authorList>
    </citation>
    <scope>NUCLEOTIDE SEQUENCE [LARGE SCALE GENOMIC DNA]</scope>
    <source>
        <strain evidence="6 7">DSM 29163</strain>
    </source>
</reference>
<dbReference type="PANTHER" id="PTHR30404:SF0">
    <property type="entry name" value="N-ACETYLMURAMOYL-L-ALANINE AMIDASE AMIC"/>
    <property type="match status" value="1"/>
</dbReference>
<dbReference type="Proteomes" id="UP001300261">
    <property type="component" value="Unassembled WGS sequence"/>
</dbReference>
<protein>
    <recommendedName>
        <fullName evidence="2">N-acetylmuramoyl-L-alanine amidase</fullName>
        <ecNumber evidence="2">3.5.1.28</ecNumber>
    </recommendedName>
</protein>
<organism evidence="6 7">
    <name type="scientific">Roseibium salinum</name>
    <dbReference type="NCBI Taxonomy" id="1604349"/>
    <lineage>
        <taxon>Bacteria</taxon>
        <taxon>Pseudomonadati</taxon>
        <taxon>Pseudomonadota</taxon>
        <taxon>Alphaproteobacteria</taxon>
        <taxon>Hyphomicrobiales</taxon>
        <taxon>Stappiaceae</taxon>
        <taxon>Roseibium</taxon>
    </lineage>
</organism>
<dbReference type="SUPFAM" id="SSF53187">
    <property type="entry name" value="Zn-dependent exopeptidases"/>
    <property type="match status" value="1"/>
</dbReference>
<evidence type="ECO:0000313" key="7">
    <source>
        <dbReference type="Proteomes" id="UP001300261"/>
    </source>
</evidence>
<evidence type="ECO:0000313" key="6">
    <source>
        <dbReference type="EMBL" id="MCX2722500.1"/>
    </source>
</evidence>